<protein>
    <submittedName>
        <fullName evidence="3">Putative CheA signal transduction histidine kinase</fullName>
    </submittedName>
</protein>
<evidence type="ECO:0000313" key="3">
    <source>
        <dbReference type="EMBL" id="CCO22390.1"/>
    </source>
</evidence>
<feature type="modified residue" description="Phosphohistidine" evidence="1">
    <location>
        <position position="49"/>
    </location>
</feature>
<dbReference type="Gene3D" id="1.20.120.160">
    <property type="entry name" value="HPT domain"/>
    <property type="match status" value="1"/>
</dbReference>
<proteinExistence type="predicted"/>
<dbReference type="Pfam" id="PF01627">
    <property type="entry name" value="Hpt"/>
    <property type="match status" value="1"/>
</dbReference>
<dbReference type="RefSeq" id="WP_015335000.1">
    <property type="nucleotide sequence ID" value="NC_020055.1"/>
</dbReference>
<dbReference type="InterPro" id="IPR008207">
    <property type="entry name" value="Sig_transdc_His_kin_Hpt_dom"/>
</dbReference>
<dbReference type="CDD" id="cd00088">
    <property type="entry name" value="HPT"/>
    <property type="match status" value="1"/>
</dbReference>
<accession>L0R863</accession>
<dbReference type="SUPFAM" id="SSF47226">
    <property type="entry name" value="Histidine-containing phosphotransfer domain, HPT domain"/>
    <property type="match status" value="1"/>
</dbReference>
<dbReference type="Proteomes" id="UP000010808">
    <property type="component" value="Chromosome"/>
</dbReference>
<dbReference type="EMBL" id="FO203522">
    <property type="protein sequence ID" value="CCO22390.1"/>
    <property type="molecule type" value="Genomic_DNA"/>
</dbReference>
<keyword evidence="3" id="KW-0808">Transferase</keyword>
<organism evidence="3 4">
    <name type="scientific">Maridesulfovibrio hydrothermalis AM13 = DSM 14728</name>
    <dbReference type="NCBI Taxonomy" id="1121451"/>
    <lineage>
        <taxon>Bacteria</taxon>
        <taxon>Pseudomonadati</taxon>
        <taxon>Thermodesulfobacteriota</taxon>
        <taxon>Desulfovibrionia</taxon>
        <taxon>Desulfovibrionales</taxon>
        <taxon>Desulfovibrionaceae</taxon>
        <taxon>Maridesulfovibrio</taxon>
    </lineage>
</organism>
<dbReference type="PATRIC" id="fig|1121451.3.peg.374"/>
<dbReference type="eggNOG" id="COG2198">
    <property type="taxonomic scope" value="Bacteria"/>
</dbReference>
<dbReference type="InterPro" id="IPR051315">
    <property type="entry name" value="Bact_Chemotaxis_CheA"/>
</dbReference>
<dbReference type="OrthoDB" id="2079555at2"/>
<dbReference type="PROSITE" id="PS50894">
    <property type="entry name" value="HPT"/>
    <property type="match status" value="1"/>
</dbReference>
<dbReference type="GO" id="GO:0000160">
    <property type="term" value="P:phosphorelay signal transduction system"/>
    <property type="evidence" value="ECO:0007669"/>
    <property type="project" value="InterPro"/>
</dbReference>
<evidence type="ECO:0000256" key="1">
    <source>
        <dbReference type="PROSITE-ProRule" id="PRU00110"/>
    </source>
</evidence>
<dbReference type="KEGG" id="dhy:DESAM_20099"/>
<keyword evidence="1" id="KW-0597">Phosphoprotein</keyword>
<reference evidence="3 4" key="1">
    <citation type="submission" date="2012-10" db="EMBL/GenBank/DDBJ databases">
        <authorList>
            <person name="Genoscope - CEA"/>
        </authorList>
    </citation>
    <scope>NUCLEOTIDE SEQUENCE [LARGE SCALE GENOMIC DNA]</scope>
    <source>
        <strain evidence="4">AM13 / DSM 14728</strain>
    </source>
</reference>
<dbReference type="InterPro" id="IPR036641">
    <property type="entry name" value="HPT_dom_sf"/>
</dbReference>
<keyword evidence="3" id="KW-0418">Kinase</keyword>
<dbReference type="SMART" id="SM00073">
    <property type="entry name" value="HPT"/>
    <property type="match status" value="1"/>
</dbReference>
<dbReference type="GO" id="GO:0004672">
    <property type="term" value="F:protein kinase activity"/>
    <property type="evidence" value="ECO:0007669"/>
    <property type="project" value="UniProtKB-ARBA"/>
</dbReference>
<dbReference type="AlphaFoldDB" id="L0R863"/>
<dbReference type="PANTHER" id="PTHR43395">
    <property type="entry name" value="SENSOR HISTIDINE KINASE CHEA"/>
    <property type="match status" value="1"/>
</dbReference>
<name>L0R863_9BACT</name>
<dbReference type="HOGENOM" id="CLU_1913658_0_0_7"/>
<evidence type="ECO:0000313" key="4">
    <source>
        <dbReference type="Proteomes" id="UP000010808"/>
    </source>
</evidence>
<feature type="domain" description="HPt" evidence="2">
    <location>
        <begin position="1"/>
        <end position="106"/>
    </location>
</feature>
<keyword evidence="4" id="KW-1185">Reference proteome</keyword>
<dbReference type="PANTHER" id="PTHR43395:SF1">
    <property type="entry name" value="CHEMOTAXIS PROTEIN CHEA"/>
    <property type="match status" value="1"/>
</dbReference>
<gene>
    <name evidence="3" type="ORF">DESAM_20099</name>
</gene>
<sequence length="133" mass="15041">MTTGDRLLDIFQEETLERLDHLEEGLLNLENCTSECTPELINSIFRDAHSIKAGSNLLKLKRIEELSHKLENVLEMIRSEGLIPTELIITASLEAVDKLRVLIEDILNSDSKSIRLQKTMLEVSVQRALSGEN</sequence>
<evidence type="ECO:0000259" key="2">
    <source>
        <dbReference type="PROSITE" id="PS50894"/>
    </source>
</evidence>
<dbReference type="STRING" id="1121451.DESAM_20099"/>